<reference evidence="1 2" key="1">
    <citation type="submission" date="2010-08" db="EMBL/GenBank/DDBJ databases">
        <authorList>
            <person name="Weinstock G."/>
            <person name="Sodergren E."/>
            <person name="Clifton S."/>
            <person name="Fulton L."/>
            <person name="Fulton B."/>
            <person name="Courtney L."/>
            <person name="Fronick C."/>
            <person name="Harrison M."/>
            <person name="Strong C."/>
            <person name="Farmer C."/>
            <person name="Delahaunty K."/>
            <person name="Markovic C."/>
            <person name="Hall O."/>
            <person name="Minx P."/>
            <person name="Tomlinson C."/>
            <person name="Mitreva M."/>
            <person name="Hou S."/>
            <person name="Chen J."/>
            <person name="Wollam A."/>
            <person name="Pepin K.H."/>
            <person name="Johnson M."/>
            <person name="Bhonagiri V."/>
            <person name="Zhang X."/>
            <person name="Suruliraj S."/>
            <person name="Warren W."/>
            <person name="Chinwalla A."/>
            <person name="Mardis E.R."/>
            <person name="Wilson R.K."/>
        </authorList>
    </citation>
    <scope>NUCLEOTIDE SEQUENCE [LARGE SCALE GENOMIC DNA]</scope>
    <source>
        <strain evidence="1 2">KLE1255</strain>
    </source>
</reference>
<evidence type="ECO:0000313" key="1">
    <source>
        <dbReference type="EMBL" id="EFQ06901.1"/>
    </source>
</evidence>
<protein>
    <submittedName>
        <fullName evidence="1">Uncharacterized protein</fullName>
    </submittedName>
</protein>
<dbReference type="BioCyc" id="FCF748224-HMP:GTSS-179-MONOMER"/>
<dbReference type="AlphaFoldDB" id="E2ZIK2"/>
<evidence type="ECO:0000313" key="2">
    <source>
        <dbReference type="Proteomes" id="UP000006028"/>
    </source>
</evidence>
<name>E2ZIK2_9FIRM</name>
<accession>E2ZIK2</accession>
<proteinExistence type="predicted"/>
<organism evidence="1 2">
    <name type="scientific">Faecalibacterium cf. prausnitzii KLE1255</name>
    <dbReference type="NCBI Taxonomy" id="748224"/>
    <lineage>
        <taxon>Bacteria</taxon>
        <taxon>Bacillati</taxon>
        <taxon>Bacillota</taxon>
        <taxon>Clostridia</taxon>
        <taxon>Eubacteriales</taxon>
        <taxon>Oscillospiraceae</taxon>
        <taxon>Faecalibacterium</taxon>
    </lineage>
</organism>
<gene>
    <name evidence="1" type="ORF">HMPREF9436_01497</name>
</gene>
<dbReference type="EMBL" id="AECU01000120">
    <property type="protein sequence ID" value="EFQ06901.1"/>
    <property type="molecule type" value="Genomic_DNA"/>
</dbReference>
<dbReference type="Proteomes" id="UP000006028">
    <property type="component" value="Unassembled WGS sequence"/>
</dbReference>
<sequence>MFFLHSKILLRRAGSFCPLQPRTASWMNLLLQYAGTRALNWVQQSRQKLL</sequence>
<comment type="caution">
    <text evidence="1">The sequence shown here is derived from an EMBL/GenBank/DDBJ whole genome shotgun (WGS) entry which is preliminary data.</text>
</comment>
<dbReference type="HOGENOM" id="CLU_3118034_0_0_9"/>